<sequence>MTTDGCRRNRPFICIATRLVIDLDGAGAGTQTYSLHLQNVAYNPANTHTLFGV</sequence>
<reference evidence="1 2" key="1">
    <citation type="journal article" date="2013" name="Front. Microbiol.">
        <title>The genome of the endophytic bacterium H. frisingense GSF30(T) identifies diverse strategies in the Herbaspirillum genus to interact with plants.</title>
        <authorList>
            <person name="Straub D."/>
            <person name="Rothballer M."/>
            <person name="Hartmann A."/>
            <person name="Ludewig U."/>
        </authorList>
    </citation>
    <scope>NUCLEOTIDE SEQUENCE [LARGE SCALE GENOMIC DNA]</scope>
    <source>
        <strain evidence="1 2">GSF30</strain>
    </source>
</reference>
<evidence type="ECO:0000313" key="1">
    <source>
        <dbReference type="EMBL" id="EOA02494.1"/>
    </source>
</evidence>
<accession>A0AAI9IAR6</accession>
<proteinExistence type="predicted"/>
<dbReference type="Proteomes" id="UP000006772">
    <property type="component" value="Unassembled WGS sequence"/>
</dbReference>
<gene>
    <name evidence="1" type="ORF">HFRIS_022363</name>
</gene>
<protein>
    <submittedName>
        <fullName evidence="1">Inner membrane protein</fullName>
    </submittedName>
</protein>
<dbReference type="RefSeq" id="WP_006465274.1">
    <property type="nucleotide sequence ID" value="NZ_AEEC02000048.1"/>
</dbReference>
<dbReference type="AlphaFoldDB" id="A0AAI9IAR6"/>
<organism evidence="1 2">
    <name type="scientific">Herbaspirillum frisingense GSF30</name>
    <dbReference type="NCBI Taxonomy" id="864073"/>
    <lineage>
        <taxon>Bacteria</taxon>
        <taxon>Pseudomonadati</taxon>
        <taxon>Pseudomonadota</taxon>
        <taxon>Betaproteobacteria</taxon>
        <taxon>Burkholderiales</taxon>
        <taxon>Oxalobacteraceae</taxon>
        <taxon>Herbaspirillum</taxon>
    </lineage>
</organism>
<dbReference type="EMBL" id="AEEC02000048">
    <property type="protein sequence ID" value="EOA02494.1"/>
    <property type="molecule type" value="Genomic_DNA"/>
</dbReference>
<comment type="caution">
    <text evidence="1">The sequence shown here is derived from an EMBL/GenBank/DDBJ whole genome shotgun (WGS) entry which is preliminary data.</text>
</comment>
<name>A0AAI9IAR6_9BURK</name>
<evidence type="ECO:0000313" key="2">
    <source>
        <dbReference type="Proteomes" id="UP000006772"/>
    </source>
</evidence>